<dbReference type="PANTHER" id="PTHR33112">
    <property type="entry name" value="DOMAIN PROTEIN, PUTATIVE-RELATED"/>
    <property type="match status" value="1"/>
</dbReference>
<organism evidence="2 3">
    <name type="scientific">Venturia inaequalis</name>
    <name type="common">Apple scab fungus</name>
    <dbReference type="NCBI Taxonomy" id="5025"/>
    <lineage>
        <taxon>Eukaryota</taxon>
        <taxon>Fungi</taxon>
        <taxon>Dikarya</taxon>
        <taxon>Ascomycota</taxon>
        <taxon>Pezizomycotina</taxon>
        <taxon>Dothideomycetes</taxon>
        <taxon>Pleosporomycetidae</taxon>
        <taxon>Venturiales</taxon>
        <taxon>Venturiaceae</taxon>
        <taxon>Venturia</taxon>
    </lineage>
</organism>
<reference evidence="2 3" key="1">
    <citation type="submission" date="2019-07" db="EMBL/GenBank/DDBJ databases">
        <title>Venturia inaequalis Genome Resource.</title>
        <authorList>
            <person name="Lichtner F.J."/>
        </authorList>
    </citation>
    <scope>NUCLEOTIDE SEQUENCE [LARGE SCALE GENOMIC DNA]</scope>
    <source>
        <strain evidence="2 3">DMI_063113</strain>
    </source>
</reference>
<proteinExistence type="predicted"/>
<accession>A0A8H3VIH3</accession>
<evidence type="ECO:0000313" key="2">
    <source>
        <dbReference type="EMBL" id="KAE9989729.1"/>
    </source>
</evidence>
<evidence type="ECO:0000259" key="1">
    <source>
        <dbReference type="Pfam" id="PF06985"/>
    </source>
</evidence>
<name>A0A8H3VIH3_VENIN</name>
<feature type="domain" description="Heterokaryon incompatibility" evidence="1">
    <location>
        <begin position="226"/>
        <end position="371"/>
    </location>
</feature>
<sequence>MASPSFLDTLHSCDICQKFVFGPPRTSEDEELWWAGPPGSRVRQWVAEVERQGAVLPLGLIVFDATIADVKSAAAVGCCLCKWFVEQRLLYDDSLQGLNDDSIFAAEIYSEYLGRFGEVWMCRNAVSRGDVVRMVDFCNPVFQLSTSIDEMTDPDSQSWWMNTLPNSEFSSRQISRWFDTCRTSHKKCHTNQTSFRPKRLIKIEQRQGRKVLRLCEKSPVSDVVDYAALSYCWGKNQNVKTTASTIERHILGISMTDLPLTIQHAVIVAETLGLCYLWVDALCIIQDNDDDKAWEIAQIPRIYMGASVTICASRAGEVQEGFLQQREATAPELAFRLPFRDKNGILSTVVLHNFIFPPLEPLSTRAWALQEKWLSTKTLDFGTTETSWTCKEVDVSDRPMQIRERRQPSQHLQDPEPHELLERASQEWQALVRTYTSRNLTISADRLPAISGIAEQFHHRMHVDDSMDYAAGLWGSTMLYDLLWYIMWEGPTHRPEQYQAPSWSWASTNSQVDFATQVTGLTATIISCNVELANKGTLDVDTRFGAVKSGQLEIRGVLRRAEVVRNRKWKGWYLLKLQVPQVSHGGTGLSVRWYPDTLDDAEPKIDATGERTYSLVLKLDEATGHFTRCGLIGPQFEPTPEELSWIRGGEVQTIVII</sequence>
<comment type="caution">
    <text evidence="2">The sequence shown here is derived from an EMBL/GenBank/DDBJ whole genome shotgun (WGS) entry which is preliminary data.</text>
</comment>
<evidence type="ECO:0000313" key="3">
    <source>
        <dbReference type="Proteomes" id="UP000490939"/>
    </source>
</evidence>
<keyword evidence="3" id="KW-1185">Reference proteome</keyword>
<dbReference type="Proteomes" id="UP000490939">
    <property type="component" value="Unassembled WGS sequence"/>
</dbReference>
<dbReference type="Pfam" id="PF06985">
    <property type="entry name" value="HET"/>
    <property type="match status" value="1"/>
</dbReference>
<dbReference type="PANTHER" id="PTHR33112:SF16">
    <property type="entry name" value="HETEROKARYON INCOMPATIBILITY DOMAIN-CONTAINING PROTEIN"/>
    <property type="match status" value="1"/>
</dbReference>
<dbReference type="AlphaFoldDB" id="A0A8H3VIH3"/>
<protein>
    <recommendedName>
        <fullName evidence="1">Heterokaryon incompatibility domain-containing protein</fullName>
    </recommendedName>
</protein>
<gene>
    <name evidence="2" type="ORF">EG327_002324</name>
</gene>
<dbReference type="EMBL" id="WNWR01000171">
    <property type="protein sequence ID" value="KAE9989729.1"/>
    <property type="molecule type" value="Genomic_DNA"/>
</dbReference>
<dbReference type="InterPro" id="IPR010730">
    <property type="entry name" value="HET"/>
</dbReference>